<evidence type="ECO:0000256" key="2">
    <source>
        <dbReference type="ARBA" id="ARBA00023015"/>
    </source>
</evidence>
<dbReference type="GO" id="GO:0006351">
    <property type="term" value="P:DNA-templated transcription"/>
    <property type="evidence" value="ECO:0007669"/>
    <property type="project" value="InterPro"/>
</dbReference>
<evidence type="ECO:0000256" key="6">
    <source>
        <dbReference type="SAM" id="MobiDB-lite"/>
    </source>
</evidence>
<evidence type="ECO:0000259" key="7">
    <source>
        <dbReference type="Pfam" id="PF04082"/>
    </source>
</evidence>
<dbReference type="AlphaFoldDB" id="A0A1B9G6P3"/>
<organism evidence="8">
    <name type="scientific">Kwoniella bestiolae CBS 10118</name>
    <dbReference type="NCBI Taxonomy" id="1296100"/>
    <lineage>
        <taxon>Eukaryota</taxon>
        <taxon>Fungi</taxon>
        <taxon>Dikarya</taxon>
        <taxon>Basidiomycota</taxon>
        <taxon>Agaricomycotina</taxon>
        <taxon>Tremellomycetes</taxon>
        <taxon>Tremellales</taxon>
        <taxon>Cryptococcaceae</taxon>
        <taxon>Kwoniella</taxon>
    </lineage>
</organism>
<feature type="domain" description="Xylanolytic transcriptional activator regulatory" evidence="7">
    <location>
        <begin position="265"/>
        <end position="454"/>
    </location>
</feature>
<dbReference type="PANTHER" id="PTHR31845:SF19">
    <property type="entry name" value="TRANSCRIPTION FACTOR DOMAIN-CONTAINING PROTEIN"/>
    <property type="match status" value="1"/>
</dbReference>
<keyword evidence="3" id="KW-0238">DNA-binding</keyword>
<evidence type="ECO:0000256" key="1">
    <source>
        <dbReference type="ARBA" id="ARBA00004123"/>
    </source>
</evidence>
<comment type="subcellular location">
    <subcellularLocation>
        <location evidence="1">Nucleus</location>
    </subcellularLocation>
</comment>
<dbReference type="VEuPathDB" id="FungiDB:I302_04365"/>
<reference evidence="8" key="2">
    <citation type="submission" date="2014-01" db="EMBL/GenBank/DDBJ databases">
        <title>Evolution of pathogenesis and genome organization in the Tremellales.</title>
        <authorList>
            <person name="Cuomo C."/>
            <person name="Litvintseva A."/>
            <person name="Heitman J."/>
            <person name="Chen Y."/>
            <person name="Sun S."/>
            <person name="Springer D."/>
            <person name="Dromer F."/>
            <person name="Young S."/>
            <person name="Zeng Q."/>
            <person name="Chapman S."/>
            <person name="Gujja S."/>
            <person name="Saif S."/>
            <person name="Birren B."/>
        </authorList>
    </citation>
    <scope>NUCLEOTIDE SEQUENCE</scope>
    <source>
        <strain evidence="8">CBS 10118</strain>
    </source>
</reference>
<feature type="region of interest" description="Disordered" evidence="6">
    <location>
        <begin position="1"/>
        <end position="31"/>
    </location>
</feature>
<feature type="region of interest" description="Disordered" evidence="6">
    <location>
        <begin position="62"/>
        <end position="131"/>
    </location>
</feature>
<proteinExistence type="predicted"/>
<sequence>MKRPRISRDASSKSATHSSQPLDSPTSSFSQTQFAFHHSTQQPQDQHNLCISDLNPDSDTTFLTGHLTGLPDASQRQHPQSFPASTRDRISHPFDTTGAYGNISGQRQGNLGISPDSFTSHQSGQSTEIGYSHDHDGGLANPVRLLAEAAEEDSHGSDLAENVIQDETLKEPALPPQYHIPETLLAMVTPEGLHSQIDQPGLEAEFLAEGLEKLLSDKGKRDLDSGDKRFFKPARREVKRDLGPEYNPLALALVTKREVEAFFGSFFSKLHPMLPVLDSSLHTPEFVESRSAFLLTAICAQGASLTPGAEQATKRLRIHAQRLSDMVSRRGFASVEIVAAFLIWISWLPSSESFQEERLWHETKYAINMAVELGLARPVLESKASLLAVSACEEGRFSDPWLSACLEDISLNNWDNVERIIRNRQRLWIHLFLWDSSLSLAFGKATRFTQDDLIRNENWCFHRLAIREDNVTTACVGLRRLLVGLSDVLRSEILIRCDMTSEWVVEKVDTYLGPWHKYWTGRCDGSAYLELMFRHTRLWSLSYGLQGLISRGGRIEALSKDCFNAALSSCEFVCQQLRASKGLWGFPNTMGPMLSFEALLAIRLFPYSGEINITARARLLGLLSQLSLLLEQIGTTPAHRLGTAAVYGHHLQVYIRRRILSLCLSHHQQETNQLGTITDPNSAFGRSFGSGTSPNTLLGTNINQFFGNSRVSPTDQTQASMNLNWDGVSTLNFLDTPSGWTDEFFRLFGGEQ</sequence>
<gene>
    <name evidence="8" type="ORF">I302_04365</name>
</gene>
<dbReference type="GO" id="GO:0008270">
    <property type="term" value="F:zinc ion binding"/>
    <property type="evidence" value="ECO:0007669"/>
    <property type="project" value="InterPro"/>
</dbReference>
<name>A0A1B9G6P3_9TREE</name>
<keyword evidence="5" id="KW-0539">Nucleus</keyword>
<dbReference type="CDD" id="cd12148">
    <property type="entry name" value="fungal_TF_MHR"/>
    <property type="match status" value="1"/>
</dbReference>
<evidence type="ECO:0000256" key="4">
    <source>
        <dbReference type="ARBA" id="ARBA00023163"/>
    </source>
</evidence>
<evidence type="ECO:0000256" key="5">
    <source>
        <dbReference type="ARBA" id="ARBA00023242"/>
    </source>
</evidence>
<dbReference type="InterPro" id="IPR007219">
    <property type="entry name" value="XnlR_reg_dom"/>
</dbReference>
<evidence type="ECO:0000256" key="3">
    <source>
        <dbReference type="ARBA" id="ARBA00023125"/>
    </source>
</evidence>
<evidence type="ECO:0000313" key="8">
    <source>
        <dbReference type="EMBL" id="OCF26678.1"/>
    </source>
</evidence>
<protein>
    <recommendedName>
        <fullName evidence="7">Xylanolytic transcriptional activator regulatory domain-containing protein</fullName>
    </recommendedName>
</protein>
<dbReference type="GO" id="GO:0000981">
    <property type="term" value="F:DNA-binding transcription factor activity, RNA polymerase II-specific"/>
    <property type="evidence" value="ECO:0007669"/>
    <property type="project" value="TreeGrafter"/>
</dbReference>
<dbReference type="Pfam" id="PF04082">
    <property type="entry name" value="Fungal_trans"/>
    <property type="match status" value="1"/>
</dbReference>
<feature type="compositionally biased region" description="Polar residues" evidence="6">
    <location>
        <begin position="12"/>
        <end position="31"/>
    </location>
</feature>
<feature type="compositionally biased region" description="Polar residues" evidence="6">
    <location>
        <begin position="74"/>
        <end position="84"/>
    </location>
</feature>
<keyword evidence="4" id="KW-0804">Transcription</keyword>
<feature type="compositionally biased region" description="Basic and acidic residues" evidence="6">
    <location>
        <begin position="1"/>
        <end position="11"/>
    </location>
</feature>
<dbReference type="STRING" id="1296100.A0A1B9G6P3"/>
<dbReference type="PANTHER" id="PTHR31845">
    <property type="entry name" value="FINGER DOMAIN PROTEIN, PUTATIVE-RELATED"/>
    <property type="match status" value="1"/>
</dbReference>
<accession>A0A1B9G6P3</accession>
<dbReference type="GO" id="GO:0000976">
    <property type="term" value="F:transcription cis-regulatory region binding"/>
    <property type="evidence" value="ECO:0007669"/>
    <property type="project" value="TreeGrafter"/>
</dbReference>
<dbReference type="OrthoDB" id="2581860at2759"/>
<dbReference type="EMBL" id="KI894020">
    <property type="protein sequence ID" value="OCF26678.1"/>
    <property type="molecule type" value="Genomic_DNA"/>
</dbReference>
<keyword evidence="2" id="KW-0805">Transcription regulation</keyword>
<dbReference type="InterPro" id="IPR051089">
    <property type="entry name" value="prtT"/>
</dbReference>
<dbReference type="GO" id="GO:0005634">
    <property type="term" value="C:nucleus"/>
    <property type="evidence" value="ECO:0007669"/>
    <property type="project" value="UniProtKB-SubCell"/>
</dbReference>
<reference evidence="8" key="1">
    <citation type="submission" date="2013-07" db="EMBL/GenBank/DDBJ databases">
        <title>The Genome Sequence of Cryptococcus bestiolae CBS10118.</title>
        <authorList>
            <consortium name="The Broad Institute Genome Sequencing Platform"/>
            <person name="Cuomo C."/>
            <person name="Litvintseva A."/>
            <person name="Chen Y."/>
            <person name="Heitman J."/>
            <person name="Sun S."/>
            <person name="Springer D."/>
            <person name="Dromer F."/>
            <person name="Young S.K."/>
            <person name="Zeng Q."/>
            <person name="Gargeya S."/>
            <person name="Fitzgerald M."/>
            <person name="Abouelleil A."/>
            <person name="Alvarado L."/>
            <person name="Berlin A.M."/>
            <person name="Chapman S.B."/>
            <person name="Dewar J."/>
            <person name="Goldberg J."/>
            <person name="Griggs A."/>
            <person name="Gujja S."/>
            <person name="Hansen M."/>
            <person name="Howarth C."/>
            <person name="Imamovic A."/>
            <person name="Larimer J."/>
            <person name="McCowan C."/>
            <person name="Murphy C."/>
            <person name="Pearson M."/>
            <person name="Priest M."/>
            <person name="Roberts A."/>
            <person name="Saif S."/>
            <person name="Shea T."/>
            <person name="Sykes S."/>
            <person name="Wortman J."/>
            <person name="Nusbaum C."/>
            <person name="Birren B."/>
        </authorList>
    </citation>
    <scope>NUCLEOTIDE SEQUENCE [LARGE SCALE GENOMIC DNA]</scope>
    <source>
        <strain evidence="8">CBS 10118</strain>
    </source>
</reference>
<feature type="compositionally biased region" description="Polar residues" evidence="6">
    <location>
        <begin position="103"/>
        <end position="129"/>
    </location>
</feature>